<dbReference type="RefSeq" id="WP_069799723.1">
    <property type="nucleotide sequence ID" value="NZ_CP034157.1"/>
</dbReference>
<keyword evidence="3" id="KW-1185">Reference proteome</keyword>
<reference evidence="2" key="1">
    <citation type="submission" date="2016-09" db="EMBL/GenBank/DDBJ databases">
        <authorList>
            <person name="Capua I."/>
            <person name="De Benedictis P."/>
            <person name="Joannis T."/>
            <person name="Lombin L.H."/>
            <person name="Cattoli G."/>
        </authorList>
    </citation>
    <scope>NUCLEOTIDE SEQUENCE [LARGE SCALE GENOMIC DNA]</scope>
    <source>
        <strain evidence="2">NRS-1</strain>
    </source>
</reference>
<keyword evidence="1" id="KW-0732">Signal</keyword>
<feature type="signal peptide" evidence="1">
    <location>
        <begin position="1"/>
        <end position="22"/>
    </location>
</feature>
<protein>
    <recommendedName>
        <fullName evidence="4">Por secretion system C-terminal sorting domain protein</fullName>
    </recommendedName>
</protein>
<sequence>MKNLLKFSFLIGFLFISANVMANDKDFSISIDNISAKKLSFQMTNAKNVALYVYNDKQGELFAEKVRKQDEVSRTYDLKNFPVGTYYLVAESDSKIEKYKITIDETDASIEKTPVAEIFKPEYTIEGNHVKLVMPKLTDGVTVSVEDFTNTVYYNQTLTPNNGELVIQFDLNPENADAYVISVEKGDNTFNKIIYLK</sequence>
<evidence type="ECO:0008006" key="4">
    <source>
        <dbReference type="Google" id="ProtNLM"/>
    </source>
</evidence>
<evidence type="ECO:0000313" key="2">
    <source>
        <dbReference type="EMBL" id="OEL10518.1"/>
    </source>
</evidence>
<accession>A0A1E5UCJ0</accession>
<name>A0A1E5UCJ0_9FLAO</name>
<dbReference type="KEGG" id="cnr:EB819_11665"/>
<evidence type="ECO:0000313" key="3">
    <source>
        <dbReference type="Proteomes" id="UP000095601"/>
    </source>
</evidence>
<organism evidence="2 3">
    <name type="scientific">Cloacibacterium normanense</name>
    <dbReference type="NCBI Taxonomy" id="237258"/>
    <lineage>
        <taxon>Bacteria</taxon>
        <taxon>Pseudomonadati</taxon>
        <taxon>Bacteroidota</taxon>
        <taxon>Flavobacteriia</taxon>
        <taxon>Flavobacteriales</taxon>
        <taxon>Weeksellaceae</taxon>
    </lineage>
</organism>
<dbReference type="OrthoDB" id="978867at2"/>
<gene>
    <name evidence="2" type="ORF">BHF72_0338</name>
</gene>
<proteinExistence type="predicted"/>
<dbReference type="AlphaFoldDB" id="A0A1E5UCJ0"/>
<dbReference type="EMBL" id="MKGI01000076">
    <property type="protein sequence ID" value="OEL10518.1"/>
    <property type="molecule type" value="Genomic_DNA"/>
</dbReference>
<feature type="chain" id="PRO_5009186824" description="Por secretion system C-terminal sorting domain protein" evidence="1">
    <location>
        <begin position="23"/>
        <end position="197"/>
    </location>
</feature>
<evidence type="ECO:0000256" key="1">
    <source>
        <dbReference type="SAM" id="SignalP"/>
    </source>
</evidence>
<dbReference type="Proteomes" id="UP000095601">
    <property type="component" value="Unassembled WGS sequence"/>
</dbReference>
<comment type="caution">
    <text evidence="2">The sequence shown here is derived from an EMBL/GenBank/DDBJ whole genome shotgun (WGS) entry which is preliminary data.</text>
</comment>